<evidence type="ECO:0000313" key="1">
    <source>
        <dbReference type="EMBL" id="MBU9710200.1"/>
    </source>
</evidence>
<accession>A0ABS6J9F6</accession>
<keyword evidence="2" id="KW-1185">Reference proteome</keyword>
<gene>
    <name evidence="1" type="ORF">KS419_00285</name>
</gene>
<organism evidence="1 2">
    <name type="scientific">Evansella tamaricis</name>
    <dbReference type="NCBI Taxonomy" id="2069301"/>
    <lineage>
        <taxon>Bacteria</taxon>
        <taxon>Bacillati</taxon>
        <taxon>Bacillota</taxon>
        <taxon>Bacilli</taxon>
        <taxon>Bacillales</taxon>
        <taxon>Bacillaceae</taxon>
        <taxon>Evansella</taxon>
    </lineage>
</organism>
<proteinExistence type="predicted"/>
<sequence>MRVTALVLFTVLVLVINGCSPSSEEEGGYDIEGRIMYFSPLDNSQMVSVFVKDNLFGTTLKSYISNTEVPTNYEVEAYKIIIDENTEIISSDTGEPIDLTSDFLYYSGLGQRISIKVDGDFESKSYSRKEYIGYFDILLPIYKAEKIEVSPLTRNDYVHFFSPDSPNRYQLSIIFEHDTQENWELYYKLDEEISELTRRTDNFDSYVLIDFWHRVMDYDSYALDVFELQEYPTFLLLGHQGTIIQTTEWEKVIEKIQEIVKNKEF</sequence>
<dbReference type="EMBL" id="JAHQCS010000007">
    <property type="protein sequence ID" value="MBU9710200.1"/>
    <property type="molecule type" value="Genomic_DNA"/>
</dbReference>
<evidence type="ECO:0000313" key="2">
    <source>
        <dbReference type="Proteomes" id="UP000784880"/>
    </source>
</evidence>
<protein>
    <submittedName>
        <fullName evidence="1">Uncharacterized protein</fullName>
    </submittedName>
</protein>
<dbReference type="RefSeq" id="WP_217064094.1">
    <property type="nucleotide sequence ID" value="NZ_JAHQCS010000007.1"/>
</dbReference>
<name>A0ABS6J9F6_9BACI</name>
<dbReference type="Proteomes" id="UP000784880">
    <property type="component" value="Unassembled WGS sequence"/>
</dbReference>
<comment type="caution">
    <text evidence="1">The sequence shown here is derived from an EMBL/GenBank/DDBJ whole genome shotgun (WGS) entry which is preliminary data.</text>
</comment>
<reference evidence="1 2" key="1">
    <citation type="submission" date="2021-06" db="EMBL/GenBank/DDBJ databases">
        <title>Bacillus sp. RD4P76, an endophyte from a halophyte.</title>
        <authorList>
            <person name="Sun J.-Q."/>
        </authorList>
    </citation>
    <scope>NUCLEOTIDE SEQUENCE [LARGE SCALE GENOMIC DNA]</scope>
    <source>
        <strain evidence="1 2">CGMCC 1.15917</strain>
    </source>
</reference>